<comment type="caution">
    <text evidence="9">The sequence shown here is derived from an EMBL/GenBank/DDBJ whole genome shotgun (WGS) entry which is preliminary data.</text>
</comment>
<dbReference type="Gene3D" id="3.90.15.10">
    <property type="entry name" value="Topoisomerase I, Chain A, domain 3"/>
    <property type="match status" value="1"/>
</dbReference>
<protein>
    <recommendedName>
        <fullName evidence="3">DNA topoisomerase</fullName>
        <ecNumber evidence="3">5.6.2.1</ecNumber>
    </recommendedName>
</protein>
<dbReference type="EC" id="5.6.2.1" evidence="3"/>
<dbReference type="Gene3D" id="1.10.132.120">
    <property type="match status" value="1"/>
</dbReference>
<evidence type="ECO:0000256" key="4">
    <source>
        <dbReference type="ARBA" id="ARBA00023029"/>
    </source>
</evidence>
<evidence type="ECO:0000256" key="3">
    <source>
        <dbReference type="ARBA" id="ARBA00012891"/>
    </source>
</evidence>
<dbReference type="Gene3D" id="3.30.66.10">
    <property type="entry name" value="DNA topoisomerase I domain"/>
    <property type="match status" value="1"/>
</dbReference>
<dbReference type="InterPro" id="IPR001631">
    <property type="entry name" value="TopoI"/>
</dbReference>
<evidence type="ECO:0000256" key="5">
    <source>
        <dbReference type="ARBA" id="ARBA00023125"/>
    </source>
</evidence>
<evidence type="ECO:0000259" key="8">
    <source>
        <dbReference type="Pfam" id="PF21338"/>
    </source>
</evidence>
<organism evidence="9 10">
    <name type="scientific">Formosa undariae</name>
    <dbReference type="NCBI Taxonomy" id="1325436"/>
    <lineage>
        <taxon>Bacteria</taxon>
        <taxon>Pseudomonadati</taxon>
        <taxon>Bacteroidota</taxon>
        <taxon>Flavobacteriia</taxon>
        <taxon>Flavobacteriales</taxon>
        <taxon>Flavobacteriaceae</taxon>
        <taxon>Formosa</taxon>
    </lineage>
</organism>
<comment type="similarity">
    <text evidence="2">Belongs to the type IB topoisomerase family.</text>
</comment>
<feature type="domain" description="DNA topoisomerase IB N-terminal" evidence="8">
    <location>
        <begin position="10"/>
        <end position="58"/>
    </location>
</feature>
<feature type="domain" description="DNA topoisomerase I catalytic core eukaryotic-type" evidence="7">
    <location>
        <begin position="69"/>
        <end position="304"/>
    </location>
</feature>
<evidence type="ECO:0000313" key="9">
    <source>
        <dbReference type="EMBL" id="MFB9053847.1"/>
    </source>
</evidence>
<dbReference type="SUPFAM" id="SSF55869">
    <property type="entry name" value="DNA topoisomerase I domain"/>
    <property type="match status" value="1"/>
</dbReference>
<evidence type="ECO:0000256" key="6">
    <source>
        <dbReference type="ARBA" id="ARBA00023235"/>
    </source>
</evidence>
<dbReference type="Proteomes" id="UP001589605">
    <property type="component" value="Unassembled WGS sequence"/>
</dbReference>
<dbReference type="SUPFAM" id="SSF56349">
    <property type="entry name" value="DNA breaking-rejoining enzymes"/>
    <property type="match status" value="1"/>
</dbReference>
<dbReference type="RefSeq" id="WP_382383161.1">
    <property type="nucleotide sequence ID" value="NZ_JBHMEZ010000012.1"/>
</dbReference>
<dbReference type="InterPro" id="IPR049331">
    <property type="entry name" value="Top1B_N_bact"/>
</dbReference>
<keyword evidence="6" id="KW-0413">Isomerase</keyword>
<dbReference type="InterPro" id="IPR011010">
    <property type="entry name" value="DNA_brk_join_enz"/>
</dbReference>
<reference evidence="9 10" key="1">
    <citation type="submission" date="2024-09" db="EMBL/GenBank/DDBJ databases">
        <authorList>
            <person name="Sun Q."/>
            <person name="Mori K."/>
        </authorList>
    </citation>
    <scope>NUCLEOTIDE SEQUENCE [LARGE SCALE GENOMIC DNA]</scope>
    <source>
        <strain evidence="9 10">CECT 8286</strain>
    </source>
</reference>
<accession>A0ABV5F352</accession>
<dbReference type="EMBL" id="JBHMEZ010000012">
    <property type="protein sequence ID" value="MFB9053847.1"/>
    <property type="molecule type" value="Genomic_DNA"/>
</dbReference>
<name>A0ABV5F352_9FLAO</name>
<keyword evidence="4" id="KW-0799">Topoisomerase</keyword>
<gene>
    <name evidence="9" type="ORF">ACFFVB_12240</name>
</gene>
<dbReference type="PRINTS" id="PR00416">
    <property type="entry name" value="EUTPISMRASEI"/>
</dbReference>
<keyword evidence="5" id="KW-0238">DNA-binding</keyword>
<dbReference type="PROSITE" id="PS52038">
    <property type="entry name" value="TOPO_IB_2"/>
    <property type="match status" value="1"/>
</dbReference>
<dbReference type="InterPro" id="IPR014711">
    <property type="entry name" value="TopoI_cat_a-hlx-sub_euk"/>
</dbReference>
<keyword evidence="10" id="KW-1185">Reference proteome</keyword>
<comment type="catalytic activity">
    <reaction evidence="1">
        <text>ATP-independent breakage of single-stranded DNA, followed by passage and rejoining.</text>
        <dbReference type="EC" id="5.6.2.1"/>
    </reaction>
</comment>
<dbReference type="InterPro" id="IPR035447">
    <property type="entry name" value="DNA_topo_I_N_sf"/>
</dbReference>
<dbReference type="InterPro" id="IPR013500">
    <property type="entry name" value="TopoI_cat_euk"/>
</dbReference>
<evidence type="ECO:0000259" key="7">
    <source>
        <dbReference type="Pfam" id="PF01028"/>
    </source>
</evidence>
<evidence type="ECO:0000256" key="2">
    <source>
        <dbReference type="ARBA" id="ARBA00006645"/>
    </source>
</evidence>
<evidence type="ECO:0000256" key="1">
    <source>
        <dbReference type="ARBA" id="ARBA00000213"/>
    </source>
</evidence>
<dbReference type="Pfam" id="PF21338">
    <property type="entry name" value="Top1B_N_bact"/>
    <property type="match status" value="1"/>
</dbReference>
<evidence type="ECO:0000313" key="10">
    <source>
        <dbReference type="Proteomes" id="UP001589605"/>
    </source>
</evidence>
<sequence length="327" mass="38390">MYYRKKHGKGFRYVDASNITVKDKELKSWFKSLVIPPAWREVEIDSKKNAKILVTGRDDKERKQYIYNPKFREKQNQEKFDRILKFADKLEHMRRVTGQHLRKRKLAKEKVLACMVRLLEAAYFRPGSDRYSKENHSYGLTTMRSKHLQIEGDELIFSYIGKSGKEQERHIVDKRLAKIVQDIDDLPGYEIFKFIDEDGTKQDVKSDHLNAYIREVMGEEFSAKDFRTWAGTVIAAIALDEIGYSQKRDQKELDKNIREAVIKVSERLGNTPSVARSSYIDPRVIDEYIDGKTINYFQKEISRLLKLNENLSREEIGVLCLLNKKLK</sequence>
<dbReference type="Pfam" id="PF01028">
    <property type="entry name" value="Topoisom_I"/>
    <property type="match status" value="1"/>
</dbReference>
<proteinExistence type="inferred from homology"/>